<accession>A0ABW1QTN9</accession>
<dbReference type="EC" id="1.5.1.-" evidence="6"/>
<dbReference type="GO" id="GO:0016491">
    <property type="term" value="F:oxidoreductase activity"/>
    <property type="evidence" value="ECO:0007669"/>
    <property type="project" value="UniProtKB-KW"/>
</dbReference>
<dbReference type="Pfam" id="PF01613">
    <property type="entry name" value="Flavin_Reduct"/>
    <property type="match status" value="1"/>
</dbReference>
<comment type="caution">
    <text evidence="6">The sequence shown here is derived from an EMBL/GenBank/DDBJ whole genome shotgun (WGS) entry which is preliminary data.</text>
</comment>
<keyword evidence="3" id="KW-0288">FMN</keyword>
<dbReference type="Gene3D" id="2.30.110.10">
    <property type="entry name" value="Electron Transport, Fmn-binding Protein, Chain A"/>
    <property type="match status" value="1"/>
</dbReference>
<evidence type="ECO:0000313" key="7">
    <source>
        <dbReference type="Proteomes" id="UP001596098"/>
    </source>
</evidence>
<dbReference type="InterPro" id="IPR002563">
    <property type="entry name" value="Flavin_Rdtase-like_dom"/>
</dbReference>
<dbReference type="SMART" id="SM00903">
    <property type="entry name" value="Flavin_Reduct"/>
    <property type="match status" value="1"/>
</dbReference>
<protein>
    <submittedName>
        <fullName evidence="6">Flavin reductase family protein</fullName>
        <ecNumber evidence="6">1.5.1.-</ecNumber>
    </submittedName>
</protein>
<dbReference type="EMBL" id="JBHSQI010000002">
    <property type="protein sequence ID" value="MFC6152857.1"/>
    <property type="molecule type" value="Genomic_DNA"/>
</dbReference>
<dbReference type="SUPFAM" id="SSF50475">
    <property type="entry name" value="FMN-binding split barrel"/>
    <property type="match status" value="1"/>
</dbReference>
<gene>
    <name evidence="6" type="ORF">ACFPWU_04140</name>
</gene>
<comment type="similarity">
    <text evidence="4">Belongs to the flavoredoxin family.</text>
</comment>
<dbReference type="InterPro" id="IPR012349">
    <property type="entry name" value="Split_barrel_FMN-bd"/>
</dbReference>
<evidence type="ECO:0000259" key="5">
    <source>
        <dbReference type="SMART" id="SM00903"/>
    </source>
</evidence>
<evidence type="ECO:0000256" key="4">
    <source>
        <dbReference type="ARBA" id="ARBA00038054"/>
    </source>
</evidence>
<evidence type="ECO:0000256" key="2">
    <source>
        <dbReference type="ARBA" id="ARBA00022630"/>
    </source>
</evidence>
<reference evidence="7" key="1">
    <citation type="journal article" date="2019" name="Int. J. Syst. Evol. Microbiol.">
        <title>The Global Catalogue of Microorganisms (GCM) 10K type strain sequencing project: providing services to taxonomists for standard genome sequencing and annotation.</title>
        <authorList>
            <consortium name="The Broad Institute Genomics Platform"/>
            <consortium name="The Broad Institute Genome Sequencing Center for Infectious Disease"/>
            <person name="Wu L."/>
            <person name="Ma J."/>
        </authorList>
    </citation>
    <scope>NUCLEOTIDE SEQUENCE [LARGE SCALE GENOMIC DNA]</scope>
    <source>
        <strain evidence="7">DFY28</strain>
    </source>
</reference>
<name>A0ABW1QTN9_9ACTN</name>
<dbReference type="Proteomes" id="UP001596098">
    <property type="component" value="Unassembled WGS sequence"/>
</dbReference>
<dbReference type="PANTHER" id="PTHR33798">
    <property type="entry name" value="FLAVOPROTEIN OXYGENASE"/>
    <property type="match status" value="1"/>
</dbReference>
<evidence type="ECO:0000256" key="3">
    <source>
        <dbReference type="ARBA" id="ARBA00022643"/>
    </source>
</evidence>
<comment type="cofactor">
    <cofactor evidence="1">
        <name>FMN</name>
        <dbReference type="ChEBI" id="CHEBI:58210"/>
    </cofactor>
</comment>
<keyword evidence="6" id="KW-0560">Oxidoreductase</keyword>
<proteinExistence type="inferred from homology"/>
<sequence>MEIDLATPSARANVMVHHLLNALVVPRPIAWVSTIDARGVANLAPHSYYTVISTEPPMIGFVSTGRKDTVANVEAVGEFVVNVVDRERLAAMNETAAPLPSGEDEFLRGGVTKVTSMDVTPPGVAEAPARLECLLEQVVSVGNGHLVVGRVLRIHVDDSLWRRGRVDVWALDPVARLAGNNYSFLGDDVRIPRPTE</sequence>
<feature type="domain" description="Flavin reductase like" evidence="5">
    <location>
        <begin position="22"/>
        <end position="167"/>
    </location>
</feature>
<evidence type="ECO:0000256" key="1">
    <source>
        <dbReference type="ARBA" id="ARBA00001917"/>
    </source>
</evidence>
<keyword evidence="7" id="KW-1185">Reference proteome</keyword>
<evidence type="ECO:0000313" key="6">
    <source>
        <dbReference type="EMBL" id="MFC6152857.1"/>
    </source>
</evidence>
<organism evidence="6 7">
    <name type="scientific">Nocardioides yefusunii</name>
    <dbReference type="NCBI Taxonomy" id="2500546"/>
    <lineage>
        <taxon>Bacteria</taxon>
        <taxon>Bacillati</taxon>
        <taxon>Actinomycetota</taxon>
        <taxon>Actinomycetes</taxon>
        <taxon>Propionibacteriales</taxon>
        <taxon>Nocardioidaceae</taxon>
        <taxon>Nocardioides</taxon>
    </lineage>
</organism>
<dbReference type="RefSeq" id="WP_206611376.1">
    <property type="nucleotide sequence ID" value="NZ_CP034929.1"/>
</dbReference>
<dbReference type="PANTHER" id="PTHR33798:SF5">
    <property type="entry name" value="FLAVIN REDUCTASE LIKE DOMAIN-CONTAINING PROTEIN"/>
    <property type="match status" value="1"/>
</dbReference>
<keyword evidence="2" id="KW-0285">Flavoprotein</keyword>